<proteinExistence type="predicted"/>
<protein>
    <submittedName>
        <fullName evidence="1">Uncharacterized protein</fullName>
    </submittedName>
</protein>
<evidence type="ECO:0000313" key="1">
    <source>
        <dbReference type="EMBL" id="KAJ3593510.1"/>
    </source>
</evidence>
<dbReference type="PANTHER" id="PTHR31025">
    <property type="entry name" value="SI:CH211-196P9.1-RELATED"/>
    <property type="match status" value="1"/>
</dbReference>
<name>A0A9Q0DUN9_9TELE</name>
<dbReference type="EMBL" id="JANIIK010000112">
    <property type="protein sequence ID" value="KAJ3593510.1"/>
    <property type="molecule type" value="Genomic_DNA"/>
</dbReference>
<sequence length="385" mass="43507">VTIRKHEDFSRYLIWCYVYPPVVRNKCGLHDAAELHIFDETDTSVEEDILLELIEANPDLCLTIRDTMSDEDNSSPSSLTDTMSVSSDNDITSRIERGIPIGRLASSPAVRNQSTTVVSAPEASKQEHFYDGEKGTGYLAWRLKTMSRKTNWRPVKEATATLAQGPKRQRSAATMPQQFEGDACREAISFLVHSSDEAVVFQKMKMTFQHRQDLVHDLQRTTDIFKTFLRFLDVKGLVNQDFLLLFGAETSSKMLEKWDTAFKPKVIEEAKHLTPSTELRRLLKAAEKPGETDNDTTILATLRDIIGLSNLHRRTEARALSAIIDKTFVVHLIIFEDVFRTTKFMSDQLQSATFDLEAADDLAQSVTIAISDMHISDTSRDLSEL</sequence>
<evidence type="ECO:0000313" key="2">
    <source>
        <dbReference type="Proteomes" id="UP001148018"/>
    </source>
</evidence>
<gene>
    <name evidence="1" type="ORF">NHX12_005844</name>
</gene>
<reference evidence="1" key="1">
    <citation type="submission" date="2022-07" db="EMBL/GenBank/DDBJ databases">
        <title>Chromosome-level genome of Muraenolepis orangiensis.</title>
        <authorList>
            <person name="Kim J."/>
        </authorList>
    </citation>
    <scope>NUCLEOTIDE SEQUENCE</scope>
    <source>
        <strain evidence="1">KU_S4_2022</strain>
        <tissue evidence="1">Muscle</tissue>
    </source>
</reference>
<keyword evidence="2" id="KW-1185">Reference proteome</keyword>
<dbReference type="PANTHER" id="PTHR31025:SF29">
    <property type="entry name" value="SI:CH211-196P9.1"/>
    <property type="match status" value="1"/>
</dbReference>
<comment type="caution">
    <text evidence="1">The sequence shown here is derived from an EMBL/GenBank/DDBJ whole genome shotgun (WGS) entry which is preliminary data.</text>
</comment>
<dbReference type="AlphaFoldDB" id="A0A9Q0DUN9"/>
<organism evidence="1 2">
    <name type="scientific">Muraenolepis orangiensis</name>
    <name type="common">Patagonian moray cod</name>
    <dbReference type="NCBI Taxonomy" id="630683"/>
    <lineage>
        <taxon>Eukaryota</taxon>
        <taxon>Metazoa</taxon>
        <taxon>Chordata</taxon>
        <taxon>Craniata</taxon>
        <taxon>Vertebrata</taxon>
        <taxon>Euteleostomi</taxon>
        <taxon>Actinopterygii</taxon>
        <taxon>Neopterygii</taxon>
        <taxon>Teleostei</taxon>
        <taxon>Neoteleostei</taxon>
        <taxon>Acanthomorphata</taxon>
        <taxon>Zeiogadaria</taxon>
        <taxon>Gadariae</taxon>
        <taxon>Gadiformes</taxon>
        <taxon>Muraenolepidoidei</taxon>
        <taxon>Muraenolepididae</taxon>
        <taxon>Muraenolepis</taxon>
    </lineage>
</organism>
<feature type="non-terminal residue" evidence="1">
    <location>
        <position position="1"/>
    </location>
</feature>
<accession>A0A9Q0DUN9</accession>
<dbReference type="Proteomes" id="UP001148018">
    <property type="component" value="Unassembled WGS sequence"/>
</dbReference>
<dbReference type="OrthoDB" id="7687839at2759"/>